<gene>
    <name evidence="3" type="ORF">PR048_008632</name>
</gene>
<evidence type="ECO:0000259" key="2">
    <source>
        <dbReference type="Pfam" id="PF13843"/>
    </source>
</evidence>
<dbReference type="Pfam" id="PF13843">
    <property type="entry name" value="DDE_Tnp_1_7"/>
    <property type="match status" value="1"/>
</dbReference>
<reference evidence="3 4" key="1">
    <citation type="submission" date="2023-02" db="EMBL/GenBank/DDBJ databases">
        <title>LHISI_Scaffold_Assembly.</title>
        <authorList>
            <person name="Stuart O.P."/>
            <person name="Cleave R."/>
            <person name="Magrath M.J.L."/>
            <person name="Mikheyev A.S."/>
        </authorList>
    </citation>
    <scope>NUCLEOTIDE SEQUENCE [LARGE SCALE GENOMIC DNA]</scope>
    <source>
        <strain evidence="3">Daus_M_001</strain>
        <tissue evidence="3">Leg muscle</tissue>
    </source>
</reference>
<dbReference type="InterPro" id="IPR029526">
    <property type="entry name" value="PGBD"/>
</dbReference>
<protein>
    <recommendedName>
        <fullName evidence="2">PiggyBac transposable element-derived protein domain-containing protein</fullName>
    </recommendedName>
</protein>
<feature type="compositionally biased region" description="Basic and acidic residues" evidence="1">
    <location>
        <begin position="137"/>
        <end position="150"/>
    </location>
</feature>
<dbReference type="Proteomes" id="UP001159363">
    <property type="component" value="Chromosome 3"/>
</dbReference>
<sequence length="150" mass="17085">MYSAFPPNIRQHPALSMKAKGGRVDKAKLDAILDYNINKTGVDGSNQLLYYPFQRKTMKWWKKTFSPLLIMAVVNVYIIFKMKTKKPVRIAPFITALGIKLSEKGGHIINDPPRPNPSADTAFSGKNSSYCKQSQENYREEGEERKYVVL</sequence>
<name>A0ABQ9HXN0_9NEOP</name>
<evidence type="ECO:0000256" key="1">
    <source>
        <dbReference type="SAM" id="MobiDB-lite"/>
    </source>
</evidence>
<feature type="region of interest" description="Disordered" evidence="1">
    <location>
        <begin position="108"/>
        <end position="150"/>
    </location>
</feature>
<feature type="compositionally biased region" description="Polar residues" evidence="1">
    <location>
        <begin position="118"/>
        <end position="136"/>
    </location>
</feature>
<organism evidence="3 4">
    <name type="scientific">Dryococelus australis</name>
    <dbReference type="NCBI Taxonomy" id="614101"/>
    <lineage>
        <taxon>Eukaryota</taxon>
        <taxon>Metazoa</taxon>
        <taxon>Ecdysozoa</taxon>
        <taxon>Arthropoda</taxon>
        <taxon>Hexapoda</taxon>
        <taxon>Insecta</taxon>
        <taxon>Pterygota</taxon>
        <taxon>Neoptera</taxon>
        <taxon>Polyneoptera</taxon>
        <taxon>Phasmatodea</taxon>
        <taxon>Verophasmatodea</taxon>
        <taxon>Anareolatae</taxon>
        <taxon>Phasmatidae</taxon>
        <taxon>Eurycanthinae</taxon>
        <taxon>Dryococelus</taxon>
    </lineage>
</organism>
<feature type="domain" description="PiggyBac transposable element-derived protein" evidence="2">
    <location>
        <begin position="16"/>
        <end position="76"/>
    </location>
</feature>
<keyword evidence="4" id="KW-1185">Reference proteome</keyword>
<accession>A0ABQ9HXN0</accession>
<dbReference type="EMBL" id="JARBHB010000003">
    <property type="protein sequence ID" value="KAJ8889138.1"/>
    <property type="molecule type" value="Genomic_DNA"/>
</dbReference>
<evidence type="ECO:0000313" key="4">
    <source>
        <dbReference type="Proteomes" id="UP001159363"/>
    </source>
</evidence>
<proteinExistence type="predicted"/>
<evidence type="ECO:0000313" key="3">
    <source>
        <dbReference type="EMBL" id="KAJ8889138.1"/>
    </source>
</evidence>
<comment type="caution">
    <text evidence="3">The sequence shown here is derived from an EMBL/GenBank/DDBJ whole genome shotgun (WGS) entry which is preliminary data.</text>
</comment>